<comment type="caution">
    <text evidence="3">The sequence shown here is derived from an EMBL/GenBank/DDBJ whole genome shotgun (WGS) entry which is preliminary data.</text>
</comment>
<dbReference type="NCBIfam" id="TIGR04291">
    <property type="entry name" value="arsen_driv_ArsA"/>
    <property type="match status" value="1"/>
</dbReference>
<dbReference type="InterPro" id="IPR025723">
    <property type="entry name" value="ArsA/GET3_ATPase-like"/>
</dbReference>
<reference evidence="3 4" key="1">
    <citation type="submission" date="2017-06" db="EMBL/GenBank/DDBJ databases">
        <title>Draft Genome Sequence of Bacillus sp Strain 36R Isolated from saline sediment at Atanasia, Sonora, Mexico.</title>
        <authorList>
            <person name="Sanchez Diaz R."/>
            <person name="Quiroz Macias M.E."/>
            <person name="Ibarra Gamez J.C."/>
            <person name="Enciso Ibarra J."/>
            <person name="Gomez Gil B."/>
            <person name="Galaviz Silva L."/>
        </authorList>
    </citation>
    <scope>NUCLEOTIDE SEQUENCE [LARGE SCALE GENOMIC DNA]</scope>
    <source>
        <strain evidence="3 4">36R_ATNSAL</strain>
    </source>
</reference>
<feature type="domain" description="AAA+ ATPase" evidence="2">
    <location>
        <begin position="329"/>
        <end position="523"/>
    </location>
</feature>
<dbReference type="Gene3D" id="3.40.50.300">
    <property type="entry name" value="P-loop containing nucleotide triphosphate hydrolases"/>
    <property type="match status" value="2"/>
</dbReference>
<comment type="similarity">
    <text evidence="1">Belongs to the arsA ATPase family.</text>
</comment>
<dbReference type="NCBIfam" id="TIGR00345">
    <property type="entry name" value="GET3_arsA_TRC40"/>
    <property type="match status" value="1"/>
</dbReference>
<dbReference type="CDD" id="cd02035">
    <property type="entry name" value="ArsA"/>
    <property type="match status" value="2"/>
</dbReference>
<dbReference type="OrthoDB" id="9780677at2"/>
<dbReference type="InterPro" id="IPR027541">
    <property type="entry name" value="Ars_ATPase"/>
</dbReference>
<dbReference type="PANTHER" id="PTHR10803:SF3">
    <property type="entry name" value="ATPASE GET3"/>
    <property type="match status" value="1"/>
</dbReference>
<dbReference type="InterPro" id="IPR027417">
    <property type="entry name" value="P-loop_NTPase"/>
</dbReference>
<evidence type="ECO:0000313" key="4">
    <source>
        <dbReference type="Proteomes" id="UP000228754"/>
    </source>
</evidence>
<dbReference type="PANTHER" id="PTHR10803">
    <property type="entry name" value="ARSENICAL PUMP-DRIVING ATPASE ARSENITE-TRANSLOCATING ATPASE"/>
    <property type="match status" value="1"/>
</dbReference>
<dbReference type="GO" id="GO:0016887">
    <property type="term" value="F:ATP hydrolysis activity"/>
    <property type="evidence" value="ECO:0007669"/>
    <property type="project" value="InterPro"/>
</dbReference>
<proteinExistence type="inferred from homology"/>
<dbReference type="AlphaFoldDB" id="A0A2A5IVI4"/>
<evidence type="ECO:0000313" key="3">
    <source>
        <dbReference type="EMBL" id="PCK21345.1"/>
    </source>
</evidence>
<sequence length="589" mass="65225">MHIFSPSTIEDTPFLFFTGKGGVGKTSTACATAVSLADSGKNVLIVSTDPASNLQDVFNMTLTNEPQKVEEVNGLYACNLDPEEAAKSYRDKTIGPYRGKLPDAVVNQMEEQLSGACTVEIAAFNEFTNLLANETFVRDFDHILFDTAPTGHTLRLLQLPSAWNGFLQESDHGASCLGPLAGLEAKKELYGKTMTALSDGSQTRLVLVSRPDASALNEAARAAEELGEIGINNQCLIINGVLQEKTEQDTVSEAFYERQQKAINHIPEELKNIDTFSLPYVSFSLTGIQNIRRLFNPSIEEASYMETVEVIENDLDNMQAMVDDFSKKDTRIILIMGKGGVGKTTTAAILAVGLVEKGHRVHLTTTDPAAHVEYMFQNKVKDRLTISEINPKIEVEAYKKEVLSAVDGELDDDAFAYLQEDLNSPCTEEIAIFRAFAEVVDRSKNEIVIIDTAPTGHTLLLLDAAQTYHKELARATGDVPESVKQLLPKLRNTKETSVVLVTLAEATPVFEAERLQKDLNRAEITPEWWVINQSLFATATTDKVLKRKATSEKVWINEVSQHLSQHTVLIPWEPEETLGYEQFKKHFLI</sequence>
<dbReference type="GO" id="GO:0015446">
    <property type="term" value="F:ATPase-coupled arsenite transmembrane transporter activity"/>
    <property type="evidence" value="ECO:0007669"/>
    <property type="project" value="InterPro"/>
</dbReference>
<dbReference type="EMBL" id="NKHG01000062">
    <property type="protein sequence ID" value="PCK21345.1"/>
    <property type="molecule type" value="Genomic_DNA"/>
</dbReference>
<dbReference type="Pfam" id="PF02374">
    <property type="entry name" value="ArsA_ATPase"/>
    <property type="match status" value="2"/>
</dbReference>
<organism evidence="3 4">
    <name type="scientific">Bacillus pumilus</name>
    <name type="common">Bacillus mesentericus</name>
    <dbReference type="NCBI Taxonomy" id="1408"/>
    <lineage>
        <taxon>Bacteria</taxon>
        <taxon>Bacillati</taxon>
        <taxon>Bacillota</taxon>
        <taxon>Bacilli</taxon>
        <taxon>Bacillales</taxon>
        <taxon>Bacillaceae</taxon>
        <taxon>Bacillus</taxon>
    </lineage>
</organism>
<evidence type="ECO:0000256" key="1">
    <source>
        <dbReference type="ARBA" id="ARBA00011040"/>
    </source>
</evidence>
<dbReference type="GO" id="GO:0005524">
    <property type="term" value="F:ATP binding"/>
    <property type="evidence" value="ECO:0007669"/>
    <property type="project" value="InterPro"/>
</dbReference>
<dbReference type="InterPro" id="IPR003593">
    <property type="entry name" value="AAA+_ATPase"/>
</dbReference>
<dbReference type="SUPFAM" id="SSF52540">
    <property type="entry name" value="P-loop containing nucleoside triphosphate hydrolases"/>
    <property type="match status" value="2"/>
</dbReference>
<dbReference type="SMART" id="SM00382">
    <property type="entry name" value="AAA"/>
    <property type="match status" value="2"/>
</dbReference>
<evidence type="ECO:0000259" key="2">
    <source>
        <dbReference type="SMART" id="SM00382"/>
    </source>
</evidence>
<accession>A0A2A5IVI4</accession>
<dbReference type="PIRSF" id="PIRSF001327">
    <property type="entry name" value="Arsenical_pump-driving_ATPase"/>
    <property type="match status" value="1"/>
</dbReference>
<gene>
    <name evidence="3" type="primary">arsA</name>
    <name evidence="3" type="ORF">CEY02_08745</name>
</gene>
<dbReference type="InterPro" id="IPR016300">
    <property type="entry name" value="ATPase_ArsA/GET3"/>
</dbReference>
<feature type="domain" description="AAA+ ATPase" evidence="2">
    <location>
        <begin position="11"/>
        <end position="230"/>
    </location>
</feature>
<protein>
    <submittedName>
        <fullName evidence="3">Arsenical pump-driving ATPase</fullName>
    </submittedName>
</protein>
<name>A0A2A5IVI4_BACPU</name>
<dbReference type="Proteomes" id="UP000228754">
    <property type="component" value="Unassembled WGS sequence"/>
</dbReference>